<keyword evidence="2" id="KW-1185">Reference proteome</keyword>
<dbReference type="Proteomes" id="UP001175227">
    <property type="component" value="Unassembled WGS sequence"/>
</dbReference>
<name>A0AA39US02_9AGAR</name>
<comment type="caution">
    <text evidence="1">The sequence shown here is derived from an EMBL/GenBank/DDBJ whole genome shotgun (WGS) entry which is preliminary data.</text>
</comment>
<proteinExistence type="predicted"/>
<accession>A0AA39US02</accession>
<sequence>MSNGWAEQQTVQQATPVSLFMYVDDGKLYVSSESLEKNVEILKTAYTEANLWMRRVGLAPDFSKRELMHYTRRRKDKTSPHIKFTDEDGETRKVFAEATVKWLGVYLDKKLLFNEHVKNMAAKADKAHAYTQS</sequence>
<reference evidence="1" key="1">
    <citation type="submission" date="2023-06" db="EMBL/GenBank/DDBJ databases">
        <authorList>
            <consortium name="Lawrence Berkeley National Laboratory"/>
            <person name="Ahrendt S."/>
            <person name="Sahu N."/>
            <person name="Indic B."/>
            <person name="Wong-Bajracharya J."/>
            <person name="Merenyi Z."/>
            <person name="Ke H.-M."/>
            <person name="Monk M."/>
            <person name="Kocsube S."/>
            <person name="Drula E."/>
            <person name="Lipzen A."/>
            <person name="Balint B."/>
            <person name="Henrissat B."/>
            <person name="Andreopoulos B."/>
            <person name="Martin F.M."/>
            <person name="Harder C.B."/>
            <person name="Rigling D."/>
            <person name="Ford K.L."/>
            <person name="Foster G.D."/>
            <person name="Pangilinan J."/>
            <person name="Papanicolaou A."/>
            <person name="Barry K."/>
            <person name="LaButti K."/>
            <person name="Viragh M."/>
            <person name="Koriabine M."/>
            <person name="Yan M."/>
            <person name="Riley R."/>
            <person name="Champramary S."/>
            <person name="Plett K.L."/>
            <person name="Tsai I.J."/>
            <person name="Slot J."/>
            <person name="Sipos G."/>
            <person name="Plett J."/>
            <person name="Nagy L.G."/>
            <person name="Grigoriev I.V."/>
        </authorList>
    </citation>
    <scope>NUCLEOTIDE SEQUENCE</scope>
    <source>
        <strain evidence="1">ICMP 16352</strain>
    </source>
</reference>
<dbReference type="AlphaFoldDB" id="A0AA39US02"/>
<protein>
    <recommendedName>
        <fullName evidence="3">Reverse transcriptase domain-containing protein</fullName>
    </recommendedName>
</protein>
<gene>
    <name evidence="1" type="ORF">IW261DRAFT_1412898</name>
</gene>
<dbReference type="EMBL" id="JAUEPR010000001">
    <property type="protein sequence ID" value="KAK0490335.1"/>
    <property type="molecule type" value="Genomic_DNA"/>
</dbReference>
<organism evidence="1 2">
    <name type="scientific">Armillaria novae-zelandiae</name>
    <dbReference type="NCBI Taxonomy" id="153914"/>
    <lineage>
        <taxon>Eukaryota</taxon>
        <taxon>Fungi</taxon>
        <taxon>Dikarya</taxon>
        <taxon>Basidiomycota</taxon>
        <taxon>Agaricomycotina</taxon>
        <taxon>Agaricomycetes</taxon>
        <taxon>Agaricomycetidae</taxon>
        <taxon>Agaricales</taxon>
        <taxon>Marasmiineae</taxon>
        <taxon>Physalacriaceae</taxon>
        <taxon>Armillaria</taxon>
    </lineage>
</organism>
<evidence type="ECO:0000313" key="2">
    <source>
        <dbReference type="Proteomes" id="UP001175227"/>
    </source>
</evidence>
<evidence type="ECO:0008006" key="3">
    <source>
        <dbReference type="Google" id="ProtNLM"/>
    </source>
</evidence>
<dbReference type="PANTHER" id="PTHR33481:SF1">
    <property type="entry name" value="ENDONUCLEASE_EXONUCLEASE_PHOSPHATASE DOMAIN-CONTAINING PROTEIN-RELATED"/>
    <property type="match status" value="1"/>
</dbReference>
<dbReference type="PANTHER" id="PTHR33481">
    <property type="entry name" value="REVERSE TRANSCRIPTASE"/>
    <property type="match status" value="1"/>
</dbReference>
<evidence type="ECO:0000313" key="1">
    <source>
        <dbReference type="EMBL" id="KAK0490335.1"/>
    </source>
</evidence>